<dbReference type="EMBL" id="JARAOO010000002">
    <property type="protein sequence ID" value="KAJ7980389.1"/>
    <property type="molecule type" value="Genomic_DNA"/>
</dbReference>
<dbReference type="PANTHER" id="PTHR35096">
    <property type="entry name" value="BNAA08G28570D PROTEIN"/>
    <property type="match status" value="1"/>
</dbReference>
<dbReference type="AlphaFoldDB" id="A0AAD7QF69"/>
<dbReference type="Proteomes" id="UP001163823">
    <property type="component" value="Chromosome 2"/>
</dbReference>
<protein>
    <submittedName>
        <fullName evidence="1">Regulator of rDNA transcription protein</fullName>
    </submittedName>
</protein>
<dbReference type="PANTHER" id="PTHR35096:SF14">
    <property type="match status" value="1"/>
</dbReference>
<dbReference type="KEGG" id="qsa:O6P43_003672"/>
<comment type="caution">
    <text evidence="1">The sequence shown here is derived from an EMBL/GenBank/DDBJ whole genome shotgun (WGS) entry which is preliminary data.</text>
</comment>
<name>A0AAD7QF69_QUISA</name>
<organism evidence="1 2">
    <name type="scientific">Quillaja saponaria</name>
    <name type="common">Soap bark tree</name>
    <dbReference type="NCBI Taxonomy" id="32244"/>
    <lineage>
        <taxon>Eukaryota</taxon>
        <taxon>Viridiplantae</taxon>
        <taxon>Streptophyta</taxon>
        <taxon>Embryophyta</taxon>
        <taxon>Tracheophyta</taxon>
        <taxon>Spermatophyta</taxon>
        <taxon>Magnoliopsida</taxon>
        <taxon>eudicotyledons</taxon>
        <taxon>Gunneridae</taxon>
        <taxon>Pentapetalae</taxon>
        <taxon>rosids</taxon>
        <taxon>fabids</taxon>
        <taxon>Fabales</taxon>
        <taxon>Quillajaceae</taxon>
        <taxon>Quillaja</taxon>
    </lineage>
</organism>
<evidence type="ECO:0000313" key="2">
    <source>
        <dbReference type="Proteomes" id="UP001163823"/>
    </source>
</evidence>
<gene>
    <name evidence="1" type="ORF">O6P43_003672</name>
</gene>
<sequence>RERVSGQVRVRVRVRKTDVSIEDYEYFSKNPYYEGFSYDQLNQNDLYEALSTIDFQKLQRSTIGESFLPYGSALTVDQVKQDLKALGWHECSVQSVQTVNPTTDDNNPPVEILGANGVSKNFTATSFKVGRRQLRPKKSRTTGSDIGREVNGFLTSPFTISIKRKRSKRKGRRMSFGNEGGDAVGNAWVSNGVGFMGAEPEKPVFVDTYSWEF</sequence>
<keyword evidence="2" id="KW-1185">Reference proteome</keyword>
<reference evidence="1" key="1">
    <citation type="journal article" date="2023" name="Science">
        <title>Elucidation of the pathway for biosynthesis of saponin adjuvants from the soapbark tree.</title>
        <authorList>
            <person name="Reed J."/>
            <person name="Orme A."/>
            <person name="El-Demerdash A."/>
            <person name="Owen C."/>
            <person name="Martin L.B.B."/>
            <person name="Misra R.C."/>
            <person name="Kikuchi S."/>
            <person name="Rejzek M."/>
            <person name="Martin A.C."/>
            <person name="Harkess A."/>
            <person name="Leebens-Mack J."/>
            <person name="Louveau T."/>
            <person name="Stephenson M.J."/>
            <person name="Osbourn A."/>
        </authorList>
    </citation>
    <scope>NUCLEOTIDE SEQUENCE</scope>
    <source>
        <strain evidence="1">S10</strain>
    </source>
</reference>
<accession>A0AAD7QF69</accession>
<proteinExistence type="predicted"/>
<feature type="non-terminal residue" evidence="1">
    <location>
        <position position="1"/>
    </location>
</feature>
<evidence type="ECO:0000313" key="1">
    <source>
        <dbReference type="EMBL" id="KAJ7980389.1"/>
    </source>
</evidence>